<evidence type="ECO:0000256" key="1">
    <source>
        <dbReference type="ARBA" id="ARBA00006594"/>
    </source>
</evidence>
<organism evidence="7">
    <name type="scientific">Bradyrhizobium quebecense</name>
    <dbReference type="NCBI Taxonomy" id="2748629"/>
    <lineage>
        <taxon>Bacteria</taxon>
        <taxon>Pseudomonadati</taxon>
        <taxon>Pseudomonadota</taxon>
        <taxon>Alphaproteobacteria</taxon>
        <taxon>Hyphomicrobiales</taxon>
        <taxon>Nitrobacteraceae</taxon>
        <taxon>Bradyrhizobium</taxon>
    </lineage>
</organism>
<dbReference type="RefSeq" id="WP_176532151.1">
    <property type="nucleotide sequence ID" value="NZ_CP088022.1"/>
</dbReference>
<dbReference type="SUPFAM" id="SSF53335">
    <property type="entry name" value="S-adenosyl-L-methionine-dependent methyltransferases"/>
    <property type="match status" value="1"/>
</dbReference>
<accession>A0A974ADP6</accession>
<keyword evidence="5" id="KW-0949">S-adenosyl-L-methionine</keyword>
<dbReference type="InterPro" id="IPR023095">
    <property type="entry name" value="Ade_MeTrfase_dom_2"/>
</dbReference>
<dbReference type="Gene3D" id="3.40.50.150">
    <property type="entry name" value="Vaccinia Virus protein VP39"/>
    <property type="match status" value="1"/>
</dbReference>
<evidence type="ECO:0000256" key="4">
    <source>
        <dbReference type="ARBA" id="ARBA00022679"/>
    </source>
</evidence>
<dbReference type="InterPro" id="IPR012263">
    <property type="entry name" value="M_m6A_EcoRV"/>
</dbReference>
<proteinExistence type="inferred from homology"/>
<dbReference type="GO" id="GO:0006298">
    <property type="term" value="P:mismatch repair"/>
    <property type="evidence" value="ECO:0007669"/>
    <property type="project" value="TreeGrafter"/>
</dbReference>
<dbReference type="EC" id="2.1.1.72" evidence="2"/>
<evidence type="ECO:0000256" key="6">
    <source>
        <dbReference type="ARBA" id="ARBA00047942"/>
    </source>
</evidence>
<evidence type="ECO:0000256" key="5">
    <source>
        <dbReference type="ARBA" id="ARBA00022691"/>
    </source>
</evidence>
<comment type="catalytic activity">
    <reaction evidence="6">
        <text>a 2'-deoxyadenosine in DNA + S-adenosyl-L-methionine = an N(6)-methyl-2'-deoxyadenosine in DNA + S-adenosyl-L-homocysteine + H(+)</text>
        <dbReference type="Rhea" id="RHEA:15197"/>
        <dbReference type="Rhea" id="RHEA-COMP:12418"/>
        <dbReference type="Rhea" id="RHEA-COMP:12419"/>
        <dbReference type="ChEBI" id="CHEBI:15378"/>
        <dbReference type="ChEBI" id="CHEBI:57856"/>
        <dbReference type="ChEBI" id="CHEBI:59789"/>
        <dbReference type="ChEBI" id="CHEBI:90615"/>
        <dbReference type="ChEBI" id="CHEBI:90616"/>
        <dbReference type="EC" id="2.1.1.72"/>
    </reaction>
</comment>
<dbReference type="EMBL" id="JABWSX010000001">
    <property type="protein sequence ID" value="NVL08669.1"/>
    <property type="molecule type" value="Genomic_DNA"/>
</dbReference>
<dbReference type="GO" id="GO:1904047">
    <property type="term" value="F:S-adenosyl-L-methionine binding"/>
    <property type="evidence" value="ECO:0007669"/>
    <property type="project" value="TreeGrafter"/>
</dbReference>
<keyword evidence="4" id="KW-0808">Transferase</keyword>
<dbReference type="PANTHER" id="PTHR30481:SF4">
    <property type="entry name" value="SITE-SPECIFIC DNA-METHYLTRANSFERASE (ADENINE-SPECIFIC)"/>
    <property type="match status" value="1"/>
</dbReference>
<dbReference type="InterPro" id="IPR029063">
    <property type="entry name" value="SAM-dependent_MTases_sf"/>
</dbReference>
<dbReference type="PANTHER" id="PTHR30481">
    <property type="entry name" value="DNA ADENINE METHYLASE"/>
    <property type="match status" value="1"/>
</dbReference>
<comment type="similarity">
    <text evidence="1">Belongs to the N(4)/N(6)-methyltransferase family.</text>
</comment>
<reference evidence="7" key="1">
    <citation type="submission" date="2020-06" db="EMBL/GenBank/DDBJ databases">
        <title>Whole Genome Sequence of Bradyrhizobium sp. Strain 66S1MB.</title>
        <authorList>
            <person name="Bromfield E."/>
            <person name="Cloutier S."/>
        </authorList>
    </citation>
    <scope>NUCLEOTIDE SEQUENCE</scope>
    <source>
        <strain evidence="7">66S1MB</strain>
    </source>
</reference>
<dbReference type="GO" id="GO:0009307">
    <property type="term" value="P:DNA restriction-modification system"/>
    <property type="evidence" value="ECO:0007669"/>
    <property type="project" value="InterPro"/>
</dbReference>
<evidence type="ECO:0000256" key="3">
    <source>
        <dbReference type="ARBA" id="ARBA00022603"/>
    </source>
</evidence>
<dbReference type="GO" id="GO:0043565">
    <property type="term" value="F:sequence-specific DNA binding"/>
    <property type="evidence" value="ECO:0007669"/>
    <property type="project" value="TreeGrafter"/>
</dbReference>
<protein>
    <recommendedName>
        <fullName evidence="2">site-specific DNA-methyltransferase (adenine-specific)</fullName>
        <ecNumber evidence="2">2.1.1.72</ecNumber>
    </recommendedName>
</protein>
<name>A0A974ADP6_9BRAD</name>
<sequence>MAGGVLYRSVAPVRPAAGYIGGKKQLAKTIVARIDRVTHDTYAEPFVGMGGVFLRRRRAPKGEIINDRSGDVATFFRILQRHYVPFMDLLRWQFTSRREFERLKATDPATLTDLERAARFLYLQRTAFGGKVAGRNFGVDPMGGRFNVAKLEPMLDALHDRLAGVTIECLPWADFIARYDRPGTLFYLDPPYYGGETDYGAGMFDRTEYARMAEVLSALKGRFILSINDVPEIRRTFADFSVQQVRLTYSLPGSDKAQQARELVITGRRRRHSK</sequence>
<dbReference type="PRINTS" id="PR00505">
    <property type="entry name" value="D12N6MTFRASE"/>
</dbReference>
<dbReference type="GO" id="GO:0009007">
    <property type="term" value="F:site-specific DNA-methyltransferase (adenine-specific) activity"/>
    <property type="evidence" value="ECO:0007669"/>
    <property type="project" value="UniProtKB-EC"/>
</dbReference>
<evidence type="ECO:0000256" key="2">
    <source>
        <dbReference type="ARBA" id="ARBA00011900"/>
    </source>
</evidence>
<keyword evidence="3 7" id="KW-0489">Methyltransferase</keyword>
<dbReference type="InterPro" id="IPR012327">
    <property type="entry name" value="MeTrfase_D12"/>
</dbReference>
<dbReference type="AlphaFoldDB" id="A0A974ADP6"/>
<dbReference type="Pfam" id="PF02086">
    <property type="entry name" value="MethyltransfD12"/>
    <property type="match status" value="1"/>
</dbReference>
<gene>
    <name evidence="7" type="ORF">HU230_23490</name>
</gene>
<dbReference type="PIRSF" id="PIRSF000398">
    <property type="entry name" value="M_m6A_EcoRV"/>
    <property type="match status" value="1"/>
</dbReference>
<dbReference type="Gene3D" id="1.10.1020.10">
    <property type="entry name" value="Adenine-specific Methyltransferase, Domain 2"/>
    <property type="match status" value="1"/>
</dbReference>
<dbReference type="GO" id="GO:0032259">
    <property type="term" value="P:methylation"/>
    <property type="evidence" value="ECO:0007669"/>
    <property type="project" value="UniProtKB-KW"/>
</dbReference>
<comment type="caution">
    <text evidence="7">The sequence shown here is derived from an EMBL/GenBank/DDBJ whole genome shotgun (WGS) entry which is preliminary data.</text>
</comment>
<evidence type="ECO:0000313" key="7">
    <source>
        <dbReference type="EMBL" id="NVL08669.1"/>
    </source>
</evidence>